<sequence length="382" mass="44181">MKALEYGRSQLANYLYTRTPLEYNFYQAVFSETDKKGAMLLNRAIYSKNLDLALKLIWSNPYLTYVRDDCGVSPFLALASMPHIFSSGTRLGFWKQFIYDHCIHIDQSTCLNHETRLDINNEHHLVTMQSVPGGVLLRHLVSIYITVRKYLGIEQLYEMKKIHIQSQELLNCMCKAIYISKISQTQRRLRSGVVYDAINRAVKNGIFEFVLLTFSKVDPSVLKNITEKDLMSIFMLAAVLYRHSQMFSLLIQCGRQTGLMNNKVTSFGDRNDNNILHVTGIGKDSIRFNRSSGAALQMQREISDLDMRECINKDGLTPQQLFTKNHENMMEKGEKWMKDTAISSCTVSRAFFLRIQFPILKDMIRSTYFPGLFNRKTKFSFK</sequence>
<protein>
    <submittedName>
        <fullName evidence="1">Uncharacterized protein</fullName>
    </submittedName>
</protein>
<evidence type="ECO:0000313" key="1">
    <source>
        <dbReference type="EMBL" id="KAG6628710.1"/>
    </source>
</evidence>
<proteinExistence type="predicted"/>
<evidence type="ECO:0000313" key="2">
    <source>
        <dbReference type="Proteomes" id="UP000811609"/>
    </source>
</evidence>
<dbReference type="PANTHER" id="PTHR24177">
    <property type="entry name" value="CASKIN"/>
    <property type="match status" value="1"/>
</dbReference>
<gene>
    <name evidence="1" type="ORF">CIPAW_14G031800</name>
</gene>
<dbReference type="EMBL" id="CM031822">
    <property type="protein sequence ID" value="KAG6628710.1"/>
    <property type="molecule type" value="Genomic_DNA"/>
</dbReference>
<keyword evidence="2" id="KW-1185">Reference proteome</keyword>
<name>A0A8T1NIM0_CARIL</name>
<comment type="caution">
    <text evidence="1">The sequence shown here is derived from an EMBL/GenBank/DDBJ whole genome shotgun (WGS) entry which is preliminary data.</text>
</comment>
<dbReference type="PANTHER" id="PTHR24177:SF329">
    <property type="entry name" value="ANKYRIN REPEAT PROTEIN"/>
    <property type="match status" value="1"/>
</dbReference>
<organism evidence="1 2">
    <name type="scientific">Carya illinoinensis</name>
    <name type="common">Pecan</name>
    <dbReference type="NCBI Taxonomy" id="32201"/>
    <lineage>
        <taxon>Eukaryota</taxon>
        <taxon>Viridiplantae</taxon>
        <taxon>Streptophyta</taxon>
        <taxon>Embryophyta</taxon>
        <taxon>Tracheophyta</taxon>
        <taxon>Spermatophyta</taxon>
        <taxon>Magnoliopsida</taxon>
        <taxon>eudicotyledons</taxon>
        <taxon>Gunneridae</taxon>
        <taxon>Pentapetalae</taxon>
        <taxon>rosids</taxon>
        <taxon>fabids</taxon>
        <taxon>Fagales</taxon>
        <taxon>Juglandaceae</taxon>
        <taxon>Carya</taxon>
    </lineage>
</organism>
<dbReference type="Proteomes" id="UP000811609">
    <property type="component" value="Chromosome 14"/>
</dbReference>
<dbReference type="GO" id="GO:0016020">
    <property type="term" value="C:membrane"/>
    <property type="evidence" value="ECO:0007669"/>
    <property type="project" value="TreeGrafter"/>
</dbReference>
<dbReference type="AlphaFoldDB" id="A0A8T1NIM0"/>
<reference evidence="1" key="1">
    <citation type="submission" date="2020-12" db="EMBL/GenBank/DDBJ databases">
        <title>WGS assembly of Carya illinoinensis cv. Pawnee.</title>
        <authorList>
            <person name="Platts A."/>
            <person name="Shu S."/>
            <person name="Wright S."/>
            <person name="Barry K."/>
            <person name="Edger P."/>
            <person name="Pires J.C."/>
            <person name="Schmutz J."/>
        </authorList>
    </citation>
    <scope>NUCLEOTIDE SEQUENCE</scope>
    <source>
        <tissue evidence="1">Leaf</tissue>
    </source>
</reference>
<accession>A0A8T1NIM0</accession>